<reference evidence="1 2" key="1">
    <citation type="submission" date="2022-12" db="EMBL/GenBank/DDBJ databases">
        <title>Chromosome-level genome of Tegillarca granosa.</title>
        <authorList>
            <person name="Kim J."/>
        </authorList>
    </citation>
    <scope>NUCLEOTIDE SEQUENCE [LARGE SCALE GENOMIC DNA]</scope>
    <source>
        <strain evidence="1">Teg-2019</strain>
        <tissue evidence="1">Adductor muscle</tissue>
    </source>
</reference>
<name>A0ABQ9EIX8_TEGGR</name>
<accession>A0ABQ9EIX8</accession>
<keyword evidence="2" id="KW-1185">Reference proteome</keyword>
<evidence type="ECO:0000313" key="1">
    <source>
        <dbReference type="EMBL" id="KAJ8305257.1"/>
    </source>
</evidence>
<sequence>MLASNSPLDWGLALTFDKSQFDTRSQLLCQTLPEISSDLECLKTHRDLCTHVISSALISIYDSYSNGNISSTVAKVSVCGVLNRAGSCYKRELSGCNTRVKNFMSDYYQMYAADCMGSITDMLPPTYRDSALVSCVMDSFSDTMKNLTQLISSQARDMSSMNSVLDITFSAVKEICQIKTSKSEIDKIVEQFINVENIKPAFDLQCSRIGDLKDMYKNSLSCMKSLTAQTTYCVSLYLKGLFPQKSYIPMEFKTTTAAPSINNYVNMICPGLKGMVDCMFIPLSRCVKGIDTLMDDTVNLMMSDRCKSLANQGQASLNLNPQASVFLQCGMTMSSLFMEEGVIPTSNPNQPISRDLNIPTIILGLICNHGL</sequence>
<organism evidence="1 2">
    <name type="scientific">Tegillarca granosa</name>
    <name type="common">Malaysian cockle</name>
    <name type="synonym">Anadara granosa</name>
    <dbReference type="NCBI Taxonomy" id="220873"/>
    <lineage>
        <taxon>Eukaryota</taxon>
        <taxon>Metazoa</taxon>
        <taxon>Spiralia</taxon>
        <taxon>Lophotrochozoa</taxon>
        <taxon>Mollusca</taxon>
        <taxon>Bivalvia</taxon>
        <taxon>Autobranchia</taxon>
        <taxon>Pteriomorphia</taxon>
        <taxon>Arcoida</taxon>
        <taxon>Arcoidea</taxon>
        <taxon>Arcidae</taxon>
        <taxon>Tegillarca</taxon>
    </lineage>
</organism>
<gene>
    <name evidence="1" type="ORF">KUTeg_015802</name>
</gene>
<dbReference type="Proteomes" id="UP001217089">
    <property type="component" value="Unassembled WGS sequence"/>
</dbReference>
<dbReference type="EMBL" id="JARBDR010000813">
    <property type="protein sequence ID" value="KAJ8305257.1"/>
    <property type="molecule type" value="Genomic_DNA"/>
</dbReference>
<proteinExistence type="predicted"/>
<protein>
    <submittedName>
        <fullName evidence="1">Uncharacterized protein</fullName>
    </submittedName>
</protein>
<evidence type="ECO:0000313" key="2">
    <source>
        <dbReference type="Proteomes" id="UP001217089"/>
    </source>
</evidence>
<comment type="caution">
    <text evidence="1">The sequence shown here is derived from an EMBL/GenBank/DDBJ whole genome shotgun (WGS) entry which is preliminary data.</text>
</comment>